<dbReference type="GO" id="GO:0042803">
    <property type="term" value="F:protein homodimerization activity"/>
    <property type="evidence" value="ECO:0007669"/>
    <property type="project" value="UniProtKB-UniRule"/>
</dbReference>
<feature type="binding site" evidence="11">
    <location>
        <position position="150"/>
    </location>
    <ligand>
        <name>a divalent metal cation</name>
        <dbReference type="ChEBI" id="CHEBI:60240"/>
    </ligand>
</feature>
<dbReference type="GO" id="GO:0046872">
    <property type="term" value="F:metal ion binding"/>
    <property type="evidence" value="ECO:0007669"/>
    <property type="project" value="UniProtKB-KW"/>
</dbReference>
<feature type="binding site" evidence="11">
    <location>
        <position position="101"/>
    </location>
    <ligand>
        <name>a divalent metal cation</name>
        <dbReference type="ChEBI" id="CHEBI:60240"/>
    </ligand>
</feature>
<reference evidence="12 13" key="1">
    <citation type="submission" date="2018-05" db="EMBL/GenBank/DDBJ databases">
        <title>Abyssibacter profundi OUC007T gen. nov., sp. nov, a marine bacterium isolated from seawater of the Mariana Trench.</title>
        <authorList>
            <person name="Zhou S."/>
        </authorList>
    </citation>
    <scope>NUCLEOTIDE SEQUENCE [LARGE SCALE GENOMIC DNA]</scope>
    <source>
        <strain evidence="12 13">OUC007</strain>
    </source>
</reference>
<dbReference type="PROSITE" id="PS01021">
    <property type="entry name" value="COPROGEN_OXIDASE"/>
    <property type="match status" value="1"/>
</dbReference>
<evidence type="ECO:0000256" key="9">
    <source>
        <dbReference type="ARBA" id="ARBA00049102"/>
    </source>
</evidence>
<keyword evidence="5 11" id="KW-0963">Cytoplasm</keyword>
<feature type="binding site" evidence="11">
    <location>
        <begin position="263"/>
        <end position="265"/>
    </location>
    <ligand>
        <name>substrate</name>
    </ligand>
</feature>
<evidence type="ECO:0000313" key="12">
    <source>
        <dbReference type="EMBL" id="PWN55221.1"/>
    </source>
</evidence>
<gene>
    <name evidence="11" type="primary">hemF</name>
    <name evidence="12" type="ORF">DEH80_13430</name>
</gene>
<keyword evidence="8 11" id="KW-0627">Porphyrin biosynthesis</keyword>
<dbReference type="NCBIfam" id="NF003727">
    <property type="entry name" value="PRK05330.1"/>
    <property type="match status" value="1"/>
</dbReference>
<feature type="binding site" evidence="11">
    <location>
        <position position="180"/>
    </location>
    <ligand>
        <name>a divalent metal cation</name>
        <dbReference type="ChEBI" id="CHEBI:60240"/>
    </ligand>
</feature>
<evidence type="ECO:0000256" key="6">
    <source>
        <dbReference type="ARBA" id="ARBA00023002"/>
    </source>
</evidence>
<dbReference type="PANTHER" id="PTHR10755:SF0">
    <property type="entry name" value="OXYGEN-DEPENDENT COPROPORPHYRINOGEN-III OXIDASE, MITOCHONDRIAL"/>
    <property type="match status" value="1"/>
</dbReference>
<feature type="region of interest" description="Important for dimerization" evidence="11">
    <location>
        <begin position="245"/>
        <end position="280"/>
    </location>
</feature>
<keyword evidence="11" id="KW-0479">Metal-binding</keyword>
<dbReference type="OrthoDB" id="9777553at2"/>
<comment type="function">
    <text evidence="10 11">Involved in the heme biosynthesis. Catalyzes the aerobic oxidative decarboxylation of propionate groups of rings A and B of coproporphyrinogen-III to yield the vinyl groups in protoporphyrinogen-IX.</text>
</comment>
<dbReference type="Pfam" id="PF01218">
    <property type="entry name" value="Coprogen_oxidas"/>
    <property type="match status" value="1"/>
</dbReference>
<comment type="subcellular location">
    <subcellularLocation>
        <location evidence="1 11">Cytoplasm</location>
    </subcellularLocation>
</comment>
<evidence type="ECO:0000256" key="8">
    <source>
        <dbReference type="ARBA" id="ARBA00023244"/>
    </source>
</evidence>
<evidence type="ECO:0000256" key="1">
    <source>
        <dbReference type="ARBA" id="ARBA00004496"/>
    </source>
</evidence>
<dbReference type="EC" id="1.3.3.3" evidence="11"/>
<name>A0A383XRG7_9GAMM</name>
<dbReference type="SUPFAM" id="SSF102886">
    <property type="entry name" value="Coproporphyrinogen III oxidase"/>
    <property type="match status" value="1"/>
</dbReference>
<dbReference type="EMBL" id="QEQK01000012">
    <property type="protein sequence ID" value="PWN55221.1"/>
    <property type="molecule type" value="Genomic_DNA"/>
</dbReference>
<comment type="catalytic activity">
    <reaction evidence="9 11">
        <text>coproporphyrinogen III + O2 + 2 H(+) = protoporphyrinogen IX + 2 CO2 + 2 H2O</text>
        <dbReference type="Rhea" id="RHEA:18257"/>
        <dbReference type="ChEBI" id="CHEBI:15377"/>
        <dbReference type="ChEBI" id="CHEBI:15378"/>
        <dbReference type="ChEBI" id="CHEBI:15379"/>
        <dbReference type="ChEBI" id="CHEBI:16526"/>
        <dbReference type="ChEBI" id="CHEBI:57307"/>
        <dbReference type="ChEBI" id="CHEBI:57309"/>
        <dbReference type="EC" id="1.3.3.3"/>
    </reaction>
</comment>
<dbReference type="Gene3D" id="3.40.1500.10">
    <property type="entry name" value="Coproporphyrinogen III oxidase, aerobic"/>
    <property type="match status" value="1"/>
</dbReference>
<comment type="pathway">
    <text evidence="2 11">Porphyrin-containing compound metabolism; protoporphyrin-IX biosynthesis; protoporphyrinogen-IX from coproporphyrinogen-III (O2 route): step 1/1.</text>
</comment>
<feature type="binding site" evidence="11">
    <location>
        <position position="97"/>
    </location>
    <ligand>
        <name>substrate</name>
    </ligand>
</feature>
<dbReference type="InterPro" id="IPR001260">
    <property type="entry name" value="Coprogen_oxidase_aer"/>
</dbReference>
<comment type="subunit">
    <text evidence="4 11">Homodimer.</text>
</comment>
<evidence type="ECO:0000256" key="7">
    <source>
        <dbReference type="ARBA" id="ARBA00023133"/>
    </source>
</evidence>
<sequence length="305" mass="34280">MSELDQPDAAAVEAFLRGLQADICTALESLEPEARFGEDHWQRDEGGGGNTRVLEGGQALERAGVALSVIQGRRLPPAASARNPELAGRGFRAMGVSVVVHPRNPYAPTSHMNVRFLVAEAPDAEPIWWFGGGFDLTPIYGFEDDCRHWHATAQALCAPFGDQVYPTYKAACDAYFYLPHRQEPRGIGGLFFDDLNDWGFERSFAFQQAVGRGYVDALMPILQRRCDMPYGERERDFQLYRRGRYVEFNLVHDRGTLFGLQSGGRTESILMSMPPATGWRYRYEPEPGSPEAALTERFLLPRDWL</sequence>
<proteinExistence type="inferred from homology"/>
<feature type="active site" description="Proton donor" evidence="11">
    <location>
        <position position="111"/>
    </location>
</feature>
<dbReference type="Proteomes" id="UP000251800">
    <property type="component" value="Unassembled WGS sequence"/>
</dbReference>
<organism evidence="12 13">
    <name type="scientific">Abyssibacter profundi</name>
    <dbReference type="NCBI Taxonomy" id="2182787"/>
    <lineage>
        <taxon>Bacteria</taxon>
        <taxon>Pseudomonadati</taxon>
        <taxon>Pseudomonadota</taxon>
        <taxon>Gammaproteobacteria</taxon>
        <taxon>Chromatiales</taxon>
        <taxon>Oceanococcaceae</taxon>
        <taxon>Abyssibacter</taxon>
    </lineage>
</organism>
<dbReference type="PRINTS" id="PR00073">
    <property type="entry name" value="COPRGNOXDASE"/>
</dbReference>
<dbReference type="UniPathway" id="UPA00251">
    <property type="reaction ID" value="UER00322"/>
</dbReference>
<dbReference type="InterPro" id="IPR018375">
    <property type="entry name" value="Coprogen_oxidase_CS"/>
</dbReference>
<comment type="caution">
    <text evidence="12">The sequence shown here is derived from an EMBL/GenBank/DDBJ whole genome shotgun (WGS) entry which is preliminary data.</text>
</comment>
<evidence type="ECO:0000256" key="2">
    <source>
        <dbReference type="ARBA" id="ARBA00005168"/>
    </source>
</evidence>
<comment type="similarity">
    <text evidence="3 11">Belongs to the aerobic coproporphyrinogen-III oxidase family.</text>
</comment>
<keyword evidence="7 11" id="KW-0350">Heme biosynthesis</keyword>
<protein>
    <recommendedName>
        <fullName evidence="11">Oxygen-dependent coproporphyrinogen-III oxidase</fullName>
        <shortName evidence="11">CPO</shortName>
        <shortName evidence="11">Coprogen oxidase</shortName>
        <shortName evidence="11">Coproporphyrinogenase</shortName>
        <ecNumber evidence="11">1.3.3.3</ecNumber>
    </recommendedName>
</protein>
<accession>A0A383XRG7</accession>
<evidence type="ECO:0000256" key="10">
    <source>
        <dbReference type="ARBA" id="ARBA00059657"/>
    </source>
</evidence>
<evidence type="ECO:0000256" key="4">
    <source>
        <dbReference type="ARBA" id="ARBA00011738"/>
    </source>
</evidence>
<dbReference type="GO" id="GO:0005737">
    <property type="term" value="C:cytoplasm"/>
    <property type="evidence" value="ECO:0007669"/>
    <property type="project" value="UniProtKB-SubCell"/>
</dbReference>
<feature type="site" description="Important for dimerization" evidence="11">
    <location>
        <position position="180"/>
    </location>
</feature>
<evidence type="ECO:0000256" key="5">
    <source>
        <dbReference type="ARBA" id="ARBA00022490"/>
    </source>
</evidence>
<comment type="cofactor">
    <cofactor evidence="11">
        <name>a divalent metal cation</name>
        <dbReference type="ChEBI" id="CHEBI:60240"/>
    </cofactor>
</comment>
<dbReference type="PANTHER" id="PTHR10755">
    <property type="entry name" value="COPROPORPHYRINOGEN III OXIDASE, MITOCHONDRIAL"/>
    <property type="match status" value="1"/>
</dbReference>
<dbReference type="GO" id="GO:0004109">
    <property type="term" value="F:coproporphyrinogen oxidase activity"/>
    <property type="evidence" value="ECO:0007669"/>
    <property type="project" value="UniProtKB-UniRule"/>
</dbReference>
<feature type="binding site" evidence="11">
    <location>
        <begin position="113"/>
        <end position="115"/>
    </location>
    <ligand>
        <name>substrate</name>
    </ligand>
</feature>
<feature type="binding site" evidence="11">
    <location>
        <position position="111"/>
    </location>
    <ligand>
        <name>a divalent metal cation</name>
        <dbReference type="ChEBI" id="CHEBI:60240"/>
    </ligand>
</feature>
<dbReference type="HAMAP" id="MF_00333">
    <property type="entry name" value="Coprogen_oxidas"/>
    <property type="match status" value="1"/>
</dbReference>
<dbReference type="GO" id="GO:0006782">
    <property type="term" value="P:protoporphyrinogen IX biosynthetic process"/>
    <property type="evidence" value="ECO:0007669"/>
    <property type="project" value="UniProtKB-UniRule"/>
</dbReference>
<dbReference type="AlphaFoldDB" id="A0A383XRG7"/>
<evidence type="ECO:0000256" key="3">
    <source>
        <dbReference type="ARBA" id="ARBA00010644"/>
    </source>
</evidence>
<keyword evidence="13" id="KW-1185">Reference proteome</keyword>
<evidence type="ECO:0000313" key="13">
    <source>
        <dbReference type="Proteomes" id="UP000251800"/>
    </source>
</evidence>
<dbReference type="PIRSF" id="PIRSF000166">
    <property type="entry name" value="Coproporphyri_ox"/>
    <property type="match status" value="1"/>
</dbReference>
<dbReference type="RefSeq" id="WP_109721025.1">
    <property type="nucleotide sequence ID" value="NZ_QEQK01000012.1"/>
</dbReference>
<keyword evidence="6 11" id="KW-0560">Oxidoreductase</keyword>
<dbReference type="InterPro" id="IPR036406">
    <property type="entry name" value="Coprogen_oxidase_aer_sf"/>
</dbReference>
<dbReference type="FunFam" id="3.40.1500.10:FF:000001">
    <property type="entry name" value="Oxygen-dependent coproporphyrinogen-III oxidase"/>
    <property type="match status" value="1"/>
</dbReference>
<evidence type="ECO:0000256" key="11">
    <source>
        <dbReference type="HAMAP-Rule" id="MF_00333"/>
    </source>
</evidence>